<accession>A0A1Q9E192</accession>
<feature type="transmembrane region" description="Helical" evidence="1">
    <location>
        <begin position="591"/>
        <end position="609"/>
    </location>
</feature>
<reference evidence="2 3" key="1">
    <citation type="submission" date="2016-02" db="EMBL/GenBank/DDBJ databases">
        <title>Genome analysis of coral dinoflagellate symbionts highlights evolutionary adaptations to a symbiotic lifestyle.</title>
        <authorList>
            <person name="Aranda M."/>
            <person name="Li Y."/>
            <person name="Liew Y.J."/>
            <person name="Baumgarten S."/>
            <person name="Simakov O."/>
            <person name="Wilson M."/>
            <person name="Piel J."/>
            <person name="Ashoor H."/>
            <person name="Bougouffa S."/>
            <person name="Bajic V.B."/>
            <person name="Ryu T."/>
            <person name="Ravasi T."/>
            <person name="Bayer T."/>
            <person name="Micklem G."/>
            <person name="Kim H."/>
            <person name="Bhak J."/>
            <person name="Lajeunesse T.C."/>
            <person name="Voolstra C.R."/>
        </authorList>
    </citation>
    <scope>NUCLEOTIDE SEQUENCE [LARGE SCALE GENOMIC DNA]</scope>
    <source>
        <strain evidence="2 3">CCMP2467</strain>
    </source>
</reference>
<keyword evidence="1" id="KW-0812">Transmembrane</keyword>
<dbReference type="Proteomes" id="UP000186817">
    <property type="component" value="Unassembled WGS sequence"/>
</dbReference>
<sequence>MDHRTADAGNLGESVQDLFRTTFCPAIAASAAKFRNPRHLGFVAFALMRLGHAGHRTLESLAAAVLAALEEDFNSPLHLGKWPVISLVQLTEALSDAALRHQSEDSMELIAVESLQRAVADHLRSDGSNLEPAEAVRFAAALHSVPGCPDFVRRTAEAVGQSAHELSLRDGLLMLGTLQQLELREAALWQPLLWQLHRVVDKETWSPAVAIHLFRSLERLDCYCQLLAEEVDAVQAFCAKTAELLQGMASTSELEAQNALSLARSLQVAAEDAPMSEEWRQAILAHVAATACRLDVNAWSTGTTEGQRSWLQHAFLLGRVVWATGHPCARRLLLSTKEPDFHLSPVAALRLLRSFAAANFDLSSSSPLPGALATVGTMDDLKGWQKALLLPSLAASSNYQTTPMDELLSRCLSWDENVVPEPAEMSLAGLLLLSKAADEPESRLASQRLLLISLAKAAEEATDWPTLTMVAMGLRHQLPGHGLEALPLQMLRHLRSFPDRFVQFEEVACNEVRGFALLIYRQIAGDLGANSGVPGGMKPAKQGQDADSGVKRLIRICLNLGVRVNKAFLLLTKCLQILLLPQLSSYQYRVYFVYVLQVLGSEVFQLLIAKCLQSYYYVNNLLLLLSLGSFLPFLRVVYKLWIYIPCPPMASLISNVALVLTLVMLLILGASPMP</sequence>
<evidence type="ECO:0000313" key="3">
    <source>
        <dbReference type="Proteomes" id="UP000186817"/>
    </source>
</evidence>
<gene>
    <name evidence="2" type="ORF">AK812_SmicGene16097</name>
</gene>
<keyword evidence="1" id="KW-1133">Transmembrane helix</keyword>
<feature type="transmembrane region" description="Helical" evidence="1">
    <location>
        <begin position="621"/>
        <end position="644"/>
    </location>
</feature>
<name>A0A1Q9E192_SYMMI</name>
<keyword evidence="3" id="KW-1185">Reference proteome</keyword>
<keyword evidence="1" id="KW-0472">Membrane</keyword>
<evidence type="ECO:0000313" key="2">
    <source>
        <dbReference type="EMBL" id="OLQ01185.1"/>
    </source>
</evidence>
<evidence type="ECO:0000256" key="1">
    <source>
        <dbReference type="SAM" id="Phobius"/>
    </source>
</evidence>
<dbReference type="AlphaFoldDB" id="A0A1Q9E192"/>
<feature type="transmembrane region" description="Helical" evidence="1">
    <location>
        <begin position="650"/>
        <end position="670"/>
    </location>
</feature>
<comment type="caution">
    <text evidence="2">The sequence shown here is derived from an EMBL/GenBank/DDBJ whole genome shotgun (WGS) entry which is preliminary data.</text>
</comment>
<proteinExistence type="predicted"/>
<dbReference type="OrthoDB" id="440489at2759"/>
<dbReference type="EMBL" id="LSRX01000302">
    <property type="protein sequence ID" value="OLQ01185.1"/>
    <property type="molecule type" value="Genomic_DNA"/>
</dbReference>
<protein>
    <submittedName>
        <fullName evidence="2">Uncharacterized protein</fullName>
    </submittedName>
</protein>
<organism evidence="2 3">
    <name type="scientific">Symbiodinium microadriaticum</name>
    <name type="common">Dinoflagellate</name>
    <name type="synonym">Zooxanthella microadriatica</name>
    <dbReference type="NCBI Taxonomy" id="2951"/>
    <lineage>
        <taxon>Eukaryota</taxon>
        <taxon>Sar</taxon>
        <taxon>Alveolata</taxon>
        <taxon>Dinophyceae</taxon>
        <taxon>Suessiales</taxon>
        <taxon>Symbiodiniaceae</taxon>
        <taxon>Symbiodinium</taxon>
    </lineage>
</organism>